<keyword evidence="2" id="KW-1185">Reference proteome</keyword>
<gene>
    <name evidence="1" type="ORF">EYF80_009230</name>
</gene>
<comment type="caution">
    <text evidence="1">The sequence shown here is derived from an EMBL/GenBank/DDBJ whole genome shotgun (WGS) entry which is preliminary data.</text>
</comment>
<proteinExistence type="predicted"/>
<dbReference type="Proteomes" id="UP000314294">
    <property type="component" value="Unassembled WGS sequence"/>
</dbReference>
<sequence length="282" mass="31792">MLCALACTRWSVPPPDSRCHGATSVPPGRKLPDDKRFVKVLHLYVLQQRTVLSTHHCRYLRSSVVVDAGQHERRQEEEEGAGGRVDQVLQGDTDRSKFVVLQKKPGSELSPELTWGTLVCRLRLKMRRSTPVTTIALQLTNSKKYTPPQGEHIMIVSMQMNPMTREEAFRQPTSINKPQYGKNSAIEVFLLPSSLRQNHTQITDWRGDITEPGERRCNILLTRSSQIQTGSNQICLVYQRGAATSAWHLFIPWRHPVYGARLTTTGDVAQSKPGPVEPHPSE</sequence>
<name>A0A4Z2IRL6_9TELE</name>
<protein>
    <submittedName>
        <fullName evidence="1">Uncharacterized protein</fullName>
    </submittedName>
</protein>
<accession>A0A4Z2IRL6</accession>
<evidence type="ECO:0000313" key="1">
    <source>
        <dbReference type="EMBL" id="TNN80491.1"/>
    </source>
</evidence>
<organism evidence="1 2">
    <name type="scientific">Liparis tanakae</name>
    <name type="common">Tanaka's snailfish</name>
    <dbReference type="NCBI Taxonomy" id="230148"/>
    <lineage>
        <taxon>Eukaryota</taxon>
        <taxon>Metazoa</taxon>
        <taxon>Chordata</taxon>
        <taxon>Craniata</taxon>
        <taxon>Vertebrata</taxon>
        <taxon>Euteleostomi</taxon>
        <taxon>Actinopterygii</taxon>
        <taxon>Neopterygii</taxon>
        <taxon>Teleostei</taxon>
        <taxon>Neoteleostei</taxon>
        <taxon>Acanthomorphata</taxon>
        <taxon>Eupercaria</taxon>
        <taxon>Perciformes</taxon>
        <taxon>Cottioidei</taxon>
        <taxon>Cottales</taxon>
        <taxon>Liparidae</taxon>
        <taxon>Liparis</taxon>
    </lineage>
</organism>
<reference evidence="1 2" key="1">
    <citation type="submission" date="2019-03" db="EMBL/GenBank/DDBJ databases">
        <title>First draft genome of Liparis tanakae, snailfish: a comprehensive survey of snailfish specific genes.</title>
        <authorList>
            <person name="Kim W."/>
            <person name="Song I."/>
            <person name="Jeong J.-H."/>
            <person name="Kim D."/>
            <person name="Kim S."/>
            <person name="Ryu S."/>
            <person name="Song J.Y."/>
            <person name="Lee S.K."/>
        </authorList>
    </citation>
    <scope>NUCLEOTIDE SEQUENCE [LARGE SCALE GENOMIC DNA]</scope>
    <source>
        <tissue evidence="1">Muscle</tissue>
    </source>
</reference>
<evidence type="ECO:0000313" key="2">
    <source>
        <dbReference type="Proteomes" id="UP000314294"/>
    </source>
</evidence>
<dbReference type="AlphaFoldDB" id="A0A4Z2IRL6"/>
<dbReference type="EMBL" id="SRLO01000054">
    <property type="protein sequence ID" value="TNN80491.1"/>
    <property type="molecule type" value="Genomic_DNA"/>
</dbReference>